<evidence type="ECO:0000313" key="3">
    <source>
        <dbReference type="EMBL" id="KAK4541591.1"/>
    </source>
</evidence>
<dbReference type="PANTHER" id="PTHR38790:SF8">
    <property type="entry name" value="F-BOX DOMAIN-CONTAINING PROTEIN"/>
    <property type="match status" value="1"/>
</dbReference>
<keyword evidence="4" id="KW-1185">Reference proteome</keyword>
<feature type="region of interest" description="Disordered" evidence="1">
    <location>
        <begin position="69"/>
        <end position="98"/>
    </location>
</feature>
<sequence length="370" mass="42613">MPPFKRPVNQADRHKTKGNWIIARPANRALAGWTTGKRCRFFELPAELRKQIYELVFTPPTTIVFRNQEANAERRDNRKGMPRKTKQPMKPDITSPTIRCGRELSRGNECERVNTKWCTSVSGIILASRRTYHEAIPILYEQTIFHFGVFKLARSFLKVISKLNCDSVRQLQLYHRTWSHGSTADARLAKEKADAGFRRLCGQFATALPNVISLEVAVKIYEHPDRIVPTYSDPVDAITVKLSTELSWVQALKAFATLSKLTHVTVELLDMPDDALECWFGCDSSYREVTPYSHRDPICRRWIDFRHSLYRSLGEAVRRLIMGFEGDAVWEEHMAGLEKYRAFCWDQLAPTAKTIADPRYAAFVAKYVRK</sequence>
<dbReference type="InterPro" id="IPR056632">
    <property type="entry name" value="DUF7730"/>
</dbReference>
<feature type="domain" description="DUF7730" evidence="2">
    <location>
        <begin position="37"/>
        <end position="179"/>
    </location>
</feature>
<proteinExistence type="predicted"/>
<protein>
    <recommendedName>
        <fullName evidence="2">DUF7730 domain-containing protein</fullName>
    </recommendedName>
</protein>
<name>A0AAV9JA03_9PEZI</name>
<organism evidence="3 4">
    <name type="scientific">Oleoguttula mirabilis</name>
    <dbReference type="NCBI Taxonomy" id="1507867"/>
    <lineage>
        <taxon>Eukaryota</taxon>
        <taxon>Fungi</taxon>
        <taxon>Dikarya</taxon>
        <taxon>Ascomycota</taxon>
        <taxon>Pezizomycotina</taxon>
        <taxon>Dothideomycetes</taxon>
        <taxon>Dothideomycetidae</taxon>
        <taxon>Mycosphaerellales</taxon>
        <taxon>Teratosphaeriaceae</taxon>
        <taxon>Oleoguttula</taxon>
    </lineage>
</organism>
<dbReference type="Pfam" id="PF24864">
    <property type="entry name" value="DUF7730"/>
    <property type="match status" value="1"/>
</dbReference>
<evidence type="ECO:0000259" key="2">
    <source>
        <dbReference type="Pfam" id="PF24864"/>
    </source>
</evidence>
<evidence type="ECO:0000313" key="4">
    <source>
        <dbReference type="Proteomes" id="UP001324427"/>
    </source>
</evidence>
<dbReference type="Proteomes" id="UP001324427">
    <property type="component" value="Unassembled WGS sequence"/>
</dbReference>
<dbReference type="EMBL" id="JAVFHQ010000051">
    <property type="protein sequence ID" value="KAK4541591.1"/>
    <property type="molecule type" value="Genomic_DNA"/>
</dbReference>
<reference evidence="3 4" key="1">
    <citation type="submission" date="2021-11" db="EMBL/GenBank/DDBJ databases">
        <title>Black yeast isolated from Biological Soil Crust.</title>
        <authorList>
            <person name="Kurbessoian T."/>
        </authorList>
    </citation>
    <scope>NUCLEOTIDE SEQUENCE [LARGE SCALE GENOMIC DNA]</scope>
    <source>
        <strain evidence="3 4">CCFEE 5522</strain>
    </source>
</reference>
<evidence type="ECO:0000256" key="1">
    <source>
        <dbReference type="SAM" id="MobiDB-lite"/>
    </source>
</evidence>
<dbReference type="AlphaFoldDB" id="A0AAV9JA03"/>
<dbReference type="PANTHER" id="PTHR38790">
    <property type="entry name" value="2EXR DOMAIN-CONTAINING PROTEIN-RELATED"/>
    <property type="match status" value="1"/>
</dbReference>
<comment type="caution">
    <text evidence="3">The sequence shown here is derived from an EMBL/GenBank/DDBJ whole genome shotgun (WGS) entry which is preliminary data.</text>
</comment>
<accession>A0AAV9JA03</accession>
<gene>
    <name evidence="3" type="ORF">LTR36_007888</name>
</gene>